<evidence type="ECO:0000313" key="4">
    <source>
        <dbReference type="Proteomes" id="UP001147700"/>
    </source>
</evidence>
<dbReference type="SUPFAM" id="SSF51905">
    <property type="entry name" value="FAD/NAD(P)-binding domain"/>
    <property type="match status" value="1"/>
</dbReference>
<name>A0ABT4RJ75_9ACTN</name>
<dbReference type="Pfam" id="PF01266">
    <property type="entry name" value="DAO"/>
    <property type="match status" value="1"/>
</dbReference>
<feature type="domain" description="FAD dependent oxidoreductase" evidence="2">
    <location>
        <begin position="13"/>
        <end position="357"/>
    </location>
</feature>
<dbReference type="InterPro" id="IPR006076">
    <property type="entry name" value="FAD-dep_OxRdtase"/>
</dbReference>
<dbReference type="SUPFAM" id="SSF54373">
    <property type="entry name" value="FAD-linked reductases, C-terminal domain"/>
    <property type="match status" value="1"/>
</dbReference>
<evidence type="ECO:0000259" key="2">
    <source>
        <dbReference type="Pfam" id="PF01266"/>
    </source>
</evidence>
<dbReference type="Gene3D" id="3.30.9.10">
    <property type="entry name" value="D-Amino Acid Oxidase, subunit A, domain 2"/>
    <property type="match status" value="1"/>
</dbReference>
<keyword evidence="1" id="KW-0560">Oxidoreductase</keyword>
<dbReference type="PANTHER" id="PTHR13847">
    <property type="entry name" value="SARCOSINE DEHYDROGENASE-RELATED"/>
    <property type="match status" value="1"/>
</dbReference>
<gene>
    <name evidence="3" type="ORF">OJ962_13875</name>
</gene>
<reference evidence="3" key="1">
    <citation type="submission" date="2022-10" db="EMBL/GenBank/DDBJ databases">
        <title>The WGS of Solirubrobacter sp. CPCC 204708.</title>
        <authorList>
            <person name="Jiang Z."/>
        </authorList>
    </citation>
    <scope>NUCLEOTIDE SEQUENCE</scope>
    <source>
        <strain evidence="3">CPCC 204708</strain>
    </source>
</reference>
<protein>
    <submittedName>
        <fullName evidence="3">FAD-binding oxidoreductase</fullName>
    </submittedName>
</protein>
<evidence type="ECO:0000256" key="1">
    <source>
        <dbReference type="ARBA" id="ARBA00023002"/>
    </source>
</evidence>
<dbReference type="Proteomes" id="UP001147700">
    <property type="component" value="Unassembled WGS sequence"/>
</dbReference>
<dbReference type="RefSeq" id="WP_202955267.1">
    <property type="nucleotide sequence ID" value="NZ_JAPCID010000017.1"/>
</dbReference>
<accession>A0ABT4RJ75</accession>
<dbReference type="EMBL" id="JAPCID010000017">
    <property type="protein sequence ID" value="MDA0138586.1"/>
    <property type="molecule type" value="Genomic_DNA"/>
</dbReference>
<dbReference type="Gene3D" id="3.50.50.60">
    <property type="entry name" value="FAD/NAD(P)-binding domain"/>
    <property type="match status" value="1"/>
</dbReference>
<dbReference type="PANTHER" id="PTHR13847:SF287">
    <property type="entry name" value="FAD-DEPENDENT OXIDOREDUCTASE DOMAIN-CONTAINING PROTEIN 1"/>
    <property type="match status" value="1"/>
</dbReference>
<evidence type="ECO:0000313" key="3">
    <source>
        <dbReference type="EMBL" id="MDA0138586.1"/>
    </source>
</evidence>
<sequence length="387" mass="40704">MARPRAPLPSGADVVVVGGGVVGASAAFHLAEAGAEVVLLERDQLAGGSTSKAAGGLRAQFSDALNIQIAKRSLEACKAFGERPGWEIDFEEIGYLFVLTTEAEVEAFGRSVALQNELGVPSRIVGPEEALELCPLLTGQDILAASYCPTDAHATPEAVVQGYAFGAREHGAHLAVATPVEGIDVVDGTITGVRTPHGNVTTGTVICAAGAWSRACGALAGVHLDVTPLRRQVLFTAPLPDLPAKLPLTIDFASGFYFHREGRGLLMGMGDPDELPGFSTERTDDWIPALLEVAERRVPAIVSAPIQGGWAGLYDMSPDHNAMIGEAEDVSRFLYATGFSGHGFLQGPATGEILRDLVLGREPFVDVAPLSAKRFERGELAPELHIV</sequence>
<proteinExistence type="predicted"/>
<dbReference type="InterPro" id="IPR036188">
    <property type="entry name" value="FAD/NAD-bd_sf"/>
</dbReference>
<comment type="caution">
    <text evidence="3">The sequence shown here is derived from an EMBL/GenBank/DDBJ whole genome shotgun (WGS) entry which is preliminary data.</text>
</comment>
<organism evidence="3 4">
    <name type="scientific">Solirubrobacter deserti</name>
    <dbReference type="NCBI Taxonomy" id="2282478"/>
    <lineage>
        <taxon>Bacteria</taxon>
        <taxon>Bacillati</taxon>
        <taxon>Actinomycetota</taxon>
        <taxon>Thermoleophilia</taxon>
        <taxon>Solirubrobacterales</taxon>
        <taxon>Solirubrobacteraceae</taxon>
        <taxon>Solirubrobacter</taxon>
    </lineage>
</organism>
<keyword evidence="4" id="KW-1185">Reference proteome</keyword>